<dbReference type="InterPro" id="IPR025274">
    <property type="entry name" value="DUF4070"/>
</dbReference>
<organism evidence="7 8">
    <name type="scientific">Bosea vestrisii</name>
    <dbReference type="NCBI Taxonomy" id="151416"/>
    <lineage>
        <taxon>Bacteria</taxon>
        <taxon>Pseudomonadati</taxon>
        <taxon>Pseudomonadota</taxon>
        <taxon>Alphaproteobacteria</taxon>
        <taxon>Hyphomicrobiales</taxon>
        <taxon>Boseaceae</taxon>
        <taxon>Bosea</taxon>
    </lineage>
</organism>
<comment type="cofactor">
    <cofactor evidence="1">
        <name>[4Fe-4S] cluster</name>
        <dbReference type="ChEBI" id="CHEBI:49883"/>
    </cofactor>
</comment>
<dbReference type="SFLD" id="SFLDF00303">
    <property type="entry name" value="hopanoid_C2-methyltransferase"/>
    <property type="match status" value="1"/>
</dbReference>
<sequence length="542" mass="60211">MQTAHNRVLMIYPAFNANSFWNYKATCALAGARHPAAPLGLITVAALLPTTWEVRLVDLNTEELGPGDLDWADLVMTGGMLPQQDGALAVIEMCRSRGKLVVVGGPDATSTPDIYAAADFQVLGEAEEIMADFVAAWTGGATSGVFRAEMGKTDVTRSPTPRFDLLTFKNYLHVGVQFSRGCPFNCEFCDIIELYGRVPRTKTNAQVMAELDALHALGYRGHVDFVDDNLIGNKKALRQFLPALTDWMKEKNSPFEFSTEASINLADDPALMQAMSEANFFTIFVGIESPDADTLISTQKKQNTRRSLAESVHKIYQAGLFVNAGFILGFDSEKGSVARGMIDCIEDTAIPICMVGLLYALPNTQLTRRLDREGRLTLPDDADRSQGLGDQCTAGLNFVTSRPRRAILSDYKTVLEAVYAPSAFFGRVRRVGRMLDCTHRRLELPRSMEWQELKSSWRLFWQMTVAKGGVRREFWKTVLDCLVHNRQALPYVLMMMALYLHLGPFSRHVIAQLKRQIDNLGDVQPAAFPVRLDRPKAAAVAM</sequence>
<protein>
    <submittedName>
        <fullName evidence="7">B12-binding domain-containing radical SAM protein</fullName>
    </submittedName>
</protein>
<dbReference type="InterPro" id="IPR058240">
    <property type="entry name" value="rSAM_sf"/>
</dbReference>
<dbReference type="PROSITE" id="PS51918">
    <property type="entry name" value="RADICAL_SAM"/>
    <property type="match status" value="1"/>
</dbReference>
<evidence type="ECO:0000313" key="7">
    <source>
        <dbReference type="EMBL" id="MFC5391911.1"/>
    </source>
</evidence>
<dbReference type="RefSeq" id="WP_377006667.1">
    <property type="nucleotide sequence ID" value="NZ_JBHSLV010000008.1"/>
</dbReference>
<dbReference type="Proteomes" id="UP001596104">
    <property type="component" value="Unassembled WGS sequence"/>
</dbReference>
<proteinExistence type="predicted"/>
<keyword evidence="5" id="KW-0411">Iron-sulfur</keyword>
<evidence type="ECO:0000256" key="1">
    <source>
        <dbReference type="ARBA" id="ARBA00001966"/>
    </source>
</evidence>
<dbReference type="InterPro" id="IPR006638">
    <property type="entry name" value="Elp3/MiaA/NifB-like_rSAM"/>
</dbReference>
<dbReference type="Pfam" id="PF04055">
    <property type="entry name" value="Radical_SAM"/>
    <property type="match status" value="1"/>
</dbReference>
<dbReference type="Gene3D" id="3.80.30.20">
    <property type="entry name" value="tm_1862 like domain"/>
    <property type="match status" value="1"/>
</dbReference>
<name>A0ABW0H454_9HYPH</name>
<dbReference type="Pfam" id="PF13282">
    <property type="entry name" value="DUF4070"/>
    <property type="match status" value="1"/>
</dbReference>
<keyword evidence="3" id="KW-0479">Metal-binding</keyword>
<dbReference type="InterPro" id="IPR034530">
    <property type="entry name" value="HpnP-like"/>
</dbReference>
<dbReference type="SFLD" id="SFLDG01082">
    <property type="entry name" value="B12-binding_domain_containing"/>
    <property type="match status" value="1"/>
</dbReference>
<dbReference type="EMBL" id="JBHSLV010000008">
    <property type="protein sequence ID" value="MFC5391911.1"/>
    <property type="molecule type" value="Genomic_DNA"/>
</dbReference>
<comment type="caution">
    <text evidence="7">The sequence shown here is derived from an EMBL/GenBank/DDBJ whole genome shotgun (WGS) entry which is preliminary data.</text>
</comment>
<gene>
    <name evidence="7" type="ORF">ACFPPC_04565</name>
</gene>
<keyword evidence="2" id="KW-0949">S-adenosyl-L-methionine</keyword>
<reference evidence="8" key="1">
    <citation type="journal article" date="2019" name="Int. J. Syst. Evol. Microbiol.">
        <title>The Global Catalogue of Microorganisms (GCM) 10K type strain sequencing project: providing services to taxonomists for standard genome sequencing and annotation.</title>
        <authorList>
            <consortium name="The Broad Institute Genomics Platform"/>
            <consortium name="The Broad Institute Genome Sequencing Center for Infectious Disease"/>
            <person name="Wu L."/>
            <person name="Ma J."/>
        </authorList>
    </citation>
    <scope>NUCLEOTIDE SEQUENCE [LARGE SCALE GENOMIC DNA]</scope>
    <source>
        <strain evidence="8">CGMCC 1.16326</strain>
    </source>
</reference>
<dbReference type="SFLD" id="SFLDS00029">
    <property type="entry name" value="Radical_SAM"/>
    <property type="match status" value="1"/>
</dbReference>
<dbReference type="InterPro" id="IPR051198">
    <property type="entry name" value="BchE-like"/>
</dbReference>
<feature type="domain" description="Radical SAM core" evidence="6">
    <location>
        <begin position="168"/>
        <end position="390"/>
    </location>
</feature>
<dbReference type="SFLD" id="SFLDG01123">
    <property type="entry name" value="methyltransferase_(Class_B)"/>
    <property type="match status" value="1"/>
</dbReference>
<dbReference type="SUPFAM" id="SSF102114">
    <property type="entry name" value="Radical SAM enzymes"/>
    <property type="match status" value="1"/>
</dbReference>
<keyword evidence="4" id="KW-0408">Iron</keyword>
<dbReference type="PANTHER" id="PTHR43409:SF3">
    <property type="entry name" value="HYPOTHETICAL METHYLTRANSFERASE"/>
    <property type="match status" value="1"/>
</dbReference>
<dbReference type="CDD" id="cd01335">
    <property type="entry name" value="Radical_SAM"/>
    <property type="match status" value="1"/>
</dbReference>
<evidence type="ECO:0000313" key="8">
    <source>
        <dbReference type="Proteomes" id="UP001596104"/>
    </source>
</evidence>
<dbReference type="InterPro" id="IPR034466">
    <property type="entry name" value="Methyltransferase_Class_B"/>
</dbReference>
<dbReference type="PANTHER" id="PTHR43409">
    <property type="entry name" value="ANAEROBIC MAGNESIUM-PROTOPORPHYRIN IX MONOMETHYL ESTER CYCLASE-RELATED"/>
    <property type="match status" value="1"/>
</dbReference>
<dbReference type="Gene3D" id="3.40.50.280">
    <property type="entry name" value="Cobalamin-binding domain"/>
    <property type="match status" value="1"/>
</dbReference>
<dbReference type="InterPro" id="IPR023404">
    <property type="entry name" value="rSAM_horseshoe"/>
</dbReference>
<accession>A0ABW0H454</accession>
<dbReference type="SMART" id="SM00729">
    <property type="entry name" value="Elp3"/>
    <property type="match status" value="1"/>
</dbReference>
<dbReference type="InterPro" id="IPR007197">
    <property type="entry name" value="rSAM"/>
</dbReference>
<evidence type="ECO:0000256" key="5">
    <source>
        <dbReference type="ARBA" id="ARBA00023014"/>
    </source>
</evidence>
<keyword evidence="8" id="KW-1185">Reference proteome</keyword>
<evidence type="ECO:0000256" key="4">
    <source>
        <dbReference type="ARBA" id="ARBA00023004"/>
    </source>
</evidence>
<evidence type="ECO:0000256" key="3">
    <source>
        <dbReference type="ARBA" id="ARBA00022723"/>
    </source>
</evidence>
<evidence type="ECO:0000256" key="2">
    <source>
        <dbReference type="ARBA" id="ARBA00022691"/>
    </source>
</evidence>
<evidence type="ECO:0000259" key="6">
    <source>
        <dbReference type="PROSITE" id="PS51918"/>
    </source>
</evidence>